<accession>A0A8R1UCT0</accession>
<organism evidence="1 2">
    <name type="scientific">Pristionchus pacificus</name>
    <name type="common">Parasitic nematode worm</name>
    <dbReference type="NCBI Taxonomy" id="54126"/>
    <lineage>
        <taxon>Eukaryota</taxon>
        <taxon>Metazoa</taxon>
        <taxon>Ecdysozoa</taxon>
        <taxon>Nematoda</taxon>
        <taxon>Chromadorea</taxon>
        <taxon>Rhabditida</taxon>
        <taxon>Rhabditina</taxon>
        <taxon>Diplogasteromorpha</taxon>
        <taxon>Diplogasteroidea</taxon>
        <taxon>Neodiplogasteridae</taxon>
        <taxon>Pristionchus</taxon>
    </lineage>
</organism>
<evidence type="ECO:0000313" key="2">
    <source>
        <dbReference type="Proteomes" id="UP000005239"/>
    </source>
</evidence>
<dbReference type="EnsemblMetazoa" id="PPA20361.1">
    <property type="protein sequence ID" value="PPA20361.1"/>
    <property type="gene ID" value="WBGene00109915"/>
</dbReference>
<gene>
    <name evidence="1" type="primary">WBGene00109915</name>
</gene>
<name>A0A2A6CUH9_PRIPA</name>
<protein>
    <submittedName>
        <fullName evidence="1">Uncharacterized protein</fullName>
    </submittedName>
</protein>
<reference evidence="2" key="1">
    <citation type="journal article" date="2008" name="Nat. Genet.">
        <title>The Pristionchus pacificus genome provides a unique perspective on nematode lifestyle and parasitism.</title>
        <authorList>
            <person name="Dieterich C."/>
            <person name="Clifton S.W."/>
            <person name="Schuster L.N."/>
            <person name="Chinwalla A."/>
            <person name="Delehaunty K."/>
            <person name="Dinkelacker I."/>
            <person name="Fulton L."/>
            <person name="Fulton R."/>
            <person name="Godfrey J."/>
            <person name="Minx P."/>
            <person name="Mitreva M."/>
            <person name="Roeseler W."/>
            <person name="Tian H."/>
            <person name="Witte H."/>
            <person name="Yang S.P."/>
            <person name="Wilson R.K."/>
            <person name="Sommer R.J."/>
        </authorList>
    </citation>
    <scope>NUCLEOTIDE SEQUENCE [LARGE SCALE GENOMIC DNA]</scope>
    <source>
        <strain evidence="2">PS312</strain>
    </source>
</reference>
<keyword evidence="2" id="KW-1185">Reference proteome</keyword>
<dbReference type="AlphaFoldDB" id="A0A2A6CUH9"/>
<evidence type="ECO:0000313" key="1">
    <source>
        <dbReference type="EnsemblMetazoa" id="PPA20361.1"/>
    </source>
</evidence>
<sequence length="172" mass="18474">MSANNKNGSTACNAQENEVISTPSATPPIDFDDAFEDMVGNVAQHVISTLRSSLLMNNGRLVPCVFTSNPYLNPAASELIPDSEQLSRSSRIAPFASHFPSTLSPTLSIDFDDTFEDMVSHVAQHLISTLRSIPVINNGSLVPGLFTPIPFLNPSASELIPDSVLSQRSSDE</sequence>
<reference evidence="1" key="2">
    <citation type="submission" date="2022-06" db="UniProtKB">
        <authorList>
            <consortium name="EnsemblMetazoa"/>
        </authorList>
    </citation>
    <scope>IDENTIFICATION</scope>
    <source>
        <strain evidence="1">PS312</strain>
    </source>
</reference>
<proteinExistence type="predicted"/>
<dbReference type="Proteomes" id="UP000005239">
    <property type="component" value="Unassembled WGS sequence"/>
</dbReference>
<accession>A0A2A6CUH9</accession>